<organism evidence="10 11">
    <name type="scientific">Vagococcus allomyrinae</name>
    <dbReference type="NCBI Taxonomy" id="2794353"/>
    <lineage>
        <taxon>Bacteria</taxon>
        <taxon>Bacillati</taxon>
        <taxon>Bacillota</taxon>
        <taxon>Bacilli</taxon>
        <taxon>Lactobacillales</taxon>
        <taxon>Enterococcaceae</taxon>
        <taxon>Vagococcus</taxon>
    </lineage>
</organism>
<dbReference type="HAMAP" id="MF_01659">
    <property type="entry name" value="MenD"/>
    <property type="match status" value="1"/>
</dbReference>
<comment type="pathway">
    <text evidence="6">Quinol/quinone metabolism; menaquinone biosynthesis.</text>
</comment>
<dbReference type="InterPro" id="IPR004433">
    <property type="entry name" value="MenaQ_synth_MenD"/>
</dbReference>
<protein>
    <recommendedName>
        <fullName evidence="6">2-succinyl-5-enolpyruvyl-6-hydroxy-3-cyclohexene-1-carboxylate synthase</fullName>
        <shortName evidence="6">SEPHCHC synthase</shortName>
        <ecNumber evidence="6">2.2.1.9</ecNumber>
    </recommendedName>
    <alternativeName>
        <fullName evidence="6">Menaquinone biosynthesis protein MenD</fullName>
    </alternativeName>
</protein>
<keyword evidence="4 6" id="KW-0786">Thiamine pyrophosphate</keyword>
<dbReference type="EC" id="2.2.1.9" evidence="6"/>
<evidence type="ECO:0000256" key="6">
    <source>
        <dbReference type="HAMAP-Rule" id="MF_01659"/>
    </source>
</evidence>
<comment type="similarity">
    <text evidence="6">Belongs to the TPP enzyme family. MenD subfamily.</text>
</comment>
<evidence type="ECO:0000313" key="10">
    <source>
        <dbReference type="EMBL" id="MBP1039709.1"/>
    </source>
</evidence>
<dbReference type="GO" id="GO:0000287">
    <property type="term" value="F:magnesium ion binding"/>
    <property type="evidence" value="ECO:0007669"/>
    <property type="project" value="UniProtKB-UniRule"/>
</dbReference>
<dbReference type="GO" id="GO:0070204">
    <property type="term" value="F:2-succinyl-5-enolpyruvyl-6-hydroxy-3-cyclohexene-1-carboxylic-acid synthase activity"/>
    <property type="evidence" value="ECO:0007669"/>
    <property type="project" value="UniProtKB-UniRule"/>
</dbReference>
<dbReference type="Pfam" id="PF02776">
    <property type="entry name" value="TPP_enzyme_N"/>
    <property type="match status" value="1"/>
</dbReference>
<accession>A0A940P1G3</accession>
<keyword evidence="2 6" id="KW-0479">Metal-binding</keyword>
<evidence type="ECO:0000259" key="8">
    <source>
        <dbReference type="Pfam" id="PF02776"/>
    </source>
</evidence>
<dbReference type="SUPFAM" id="SSF52518">
    <property type="entry name" value="Thiamin diphosphate-binding fold (THDP-binding)"/>
    <property type="match status" value="2"/>
</dbReference>
<dbReference type="GO" id="GO:0030976">
    <property type="term" value="F:thiamine pyrophosphate binding"/>
    <property type="evidence" value="ECO:0007669"/>
    <property type="project" value="UniProtKB-UniRule"/>
</dbReference>
<feature type="domain" description="Thiamine pyrophosphate enzyme N-terminal TPP-binding" evidence="8">
    <location>
        <begin position="14"/>
        <end position="124"/>
    </location>
</feature>
<evidence type="ECO:0000256" key="3">
    <source>
        <dbReference type="ARBA" id="ARBA00022842"/>
    </source>
</evidence>
<dbReference type="PIRSF" id="PIRSF004983">
    <property type="entry name" value="MenD"/>
    <property type="match status" value="1"/>
</dbReference>
<dbReference type="InterPro" id="IPR032264">
    <property type="entry name" value="MenD_middle"/>
</dbReference>
<comment type="catalytic activity">
    <reaction evidence="6">
        <text>isochorismate + 2-oxoglutarate + H(+) = 5-enolpyruvoyl-6-hydroxy-2-succinyl-cyclohex-3-ene-1-carboxylate + CO2</text>
        <dbReference type="Rhea" id="RHEA:25593"/>
        <dbReference type="ChEBI" id="CHEBI:15378"/>
        <dbReference type="ChEBI" id="CHEBI:16526"/>
        <dbReference type="ChEBI" id="CHEBI:16810"/>
        <dbReference type="ChEBI" id="CHEBI:29780"/>
        <dbReference type="ChEBI" id="CHEBI:58818"/>
        <dbReference type="EC" id="2.2.1.9"/>
    </reaction>
</comment>
<comment type="subunit">
    <text evidence="6">Homodimer.</text>
</comment>
<dbReference type="GO" id="GO:0009234">
    <property type="term" value="P:menaquinone biosynthetic process"/>
    <property type="evidence" value="ECO:0007669"/>
    <property type="project" value="UniProtKB-UniRule"/>
</dbReference>
<dbReference type="NCBIfam" id="TIGR00173">
    <property type="entry name" value="menD"/>
    <property type="match status" value="1"/>
</dbReference>
<feature type="domain" description="Thiamine pyrophosphate enzyme TPP-binding" evidence="7">
    <location>
        <begin position="412"/>
        <end position="536"/>
    </location>
</feature>
<dbReference type="CDD" id="cd07037">
    <property type="entry name" value="TPP_PYR_MenD"/>
    <property type="match status" value="1"/>
</dbReference>
<dbReference type="InterPro" id="IPR029061">
    <property type="entry name" value="THDP-binding"/>
</dbReference>
<evidence type="ECO:0000313" key="11">
    <source>
        <dbReference type="Proteomes" id="UP000674938"/>
    </source>
</evidence>
<evidence type="ECO:0000256" key="4">
    <source>
        <dbReference type="ARBA" id="ARBA00023052"/>
    </source>
</evidence>
<dbReference type="InterPro" id="IPR012001">
    <property type="entry name" value="Thiamin_PyroP_enz_TPP-bd_dom"/>
</dbReference>
<dbReference type="Pfam" id="PF02775">
    <property type="entry name" value="TPP_enzyme_C"/>
    <property type="match status" value="1"/>
</dbReference>
<keyword evidence="5 6" id="KW-0464">Manganese</keyword>
<dbReference type="Gene3D" id="3.40.50.970">
    <property type="match status" value="2"/>
</dbReference>
<dbReference type="Proteomes" id="UP000674938">
    <property type="component" value="Unassembled WGS sequence"/>
</dbReference>
<dbReference type="PANTHER" id="PTHR42916">
    <property type="entry name" value="2-SUCCINYL-5-ENOLPYRUVYL-6-HYDROXY-3-CYCLOHEXENE-1-CARBOXYLATE SYNTHASE"/>
    <property type="match status" value="1"/>
</dbReference>
<reference evidence="10" key="1">
    <citation type="submission" date="2020-12" db="EMBL/GenBank/DDBJ databases">
        <title>Vagococcus allomyrinae sp. nov. and Enterococcus lavae sp. nov., isolated from the larvae of Allomyrina dichotoma.</title>
        <authorList>
            <person name="Lee S.D."/>
        </authorList>
    </citation>
    <scope>NUCLEOTIDE SEQUENCE</scope>
    <source>
        <strain evidence="10">BWB3-3</strain>
    </source>
</reference>
<dbReference type="PANTHER" id="PTHR42916:SF1">
    <property type="entry name" value="PROTEIN PHYLLO, CHLOROPLASTIC"/>
    <property type="match status" value="1"/>
</dbReference>
<dbReference type="EMBL" id="JAEEGA010000001">
    <property type="protein sequence ID" value="MBP1039709.1"/>
    <property type="molecule type" value="Genomic_DNA"/>
</dbReference>
<evidence type="ECO:0000256" key="1">
    <source>
        <dbReference type="ARBA" id="ARBA00022679"/>
    </source>
</evidence>
<evidence type="ECO:0000259" key="7">
    <source>
        <dbReference type="Pfam" id="PF02775"/>
    </source>
</evidence>
<evidence type="ECO:0000256" key="2">
    <source>
        <dbReference type="ARBA" id="ARBA00022723"/>
    </source>
</evidence>
<keyword evidence="6" id="KW-0474">Menaquinone biosynthesis</keyword>
<dbReference type="Gene3D" id="3.40.50.1220">
    <property type="entry name" value="TPP-binding domain"/>
    <property type="match status" value="1"/>
</dbReference>
<dbReference type="GO" id="GO:0030145">
    <property type="term" value="F:manganese ion binding"/>
    <property type="evidence" value="ECO:0007669"/>
    <property type="project" value="UniProtKB-UniRule"/>
</dbReference>
<keyword evidence="3 6" id="KW-0460">Magnesium</keyword>
<name>A0A940P1G3_9ENTE</name>
<evidence type="ECO:0000259" key="9">
    <source>
        <dbReference type="Pfam" id="PF16582"/>
    </source>
</evidence>
<feature type="domain" description="Menaquinone biosynthesis protein MenD middle" evidence="9">
    <location>
        <begin position="203"/>
        <end position="397"/>
    </location>
</feature>
<dbReference type="RefSeq" id="WP_209524601.1">
    <property type="nucleotide sequence ID" value="NZ_JAEEGA010000001.1"/>
</dbReference>
<sequence>MSHQETMTRYLLQFIQGLLASHVTSAVISPGSRSTPLALLLHREPAITTYIAVDERSAGFFALGLSKAQQKPVVLLCTSGTAAANYYPAICEAQESQLPLIVLTTDRPHELRQVGAPQAMDQLNLFQGHVKLFVEMALPEASPTMLNYAYWQGLRTVQRAAQVPAGPVHLNFPLREPLLPDLTLGATPIAKQIFQGEQRLSRSELTSLADAWSNKRGVLIVGGSQTTHEALNFIQLAETLGWPILSDPLANILTCGSQSSTIIASGDLLIQELPTDMQPEIILQFGLLPLSKNLMLWLSQLEPSQTERYFIDESGQWQDQLKQAQTIIQGSQQALIADLVSKTNIMPTDPAWLASWKVYEKLVQDILATDWQKGRLTEAQASLLVHQKMAPNGQLFVANSMPIRYLDRYMTPRHTPYQLYGNRGINGIDGVVSTALGMTAANPNCQNVLLVGDLTLYHDMNGLLQGKKYQLPLTIVLLNNNGGGIFSFLSQNQLEKQDFEPLFGTPLDLDFALVAQLYEGNHHLVKSLPQLSELLESPTEGLRILEVQTQRQDNVQELQALSRKIRRQFEAQDEA</sequence>
<comment type="cofactor">
    <cofactor evidence="6">
        <name>Mg(2+)</name>
        <dbReference type="ChEBI" id="CHEBI:18420"/>
    </cofactor>
    <cofactor evidence="6">
        <name>Mn(2+)</name>
        <dbReference type="ChEBI" id="CHEBI:29035"/>
    </cofactor>
</comment>
<gene>
    <name evidence="6 10" type="primary">menD</name>
    <name evidence="10" type="ORF">I6N95_01680</name>
</gene>
<proteinExistence type="inferred from homology"/>
<comment type="caution">
    <text evidence="10">The sequence shown here is derived from an EMBL/GenBank/DDBJ whole genome shotgun (WGS) entry which is preliminary data.</text>
</comment>
<keyword evidence="11" id="KW-1185">Reference proteome</keyword>
<comment type="function">
    <text evidence="6">Catalyzes the thiamine diphosphate-dependent decarboxylation of 2-oxoglutarate and the subsequent addition of the resulting succinic semialdehyde-thiamine pyrophosphate anion to isochorismate to yield 2-succinyl-5-enolpyruvyl-6-hydroxy-3-cyclohexene-1-carboxylate (SEPHCHC).</text>
</comment>
<dbReference type="AlphaFoldDB" id="A0A940P1G3"/>
<comment type="pathway">
    <text evidence="6">Quinol/quinone metabolism; 1,4-dihydroxy-2-naphthoate biosynthesis; 1,4-dihydroxy-2-naphthoate from chorismate: step 2/7.</text>
</comment>
<dbReference type="CDD" id="cd02009">
    <property type="entry name" value="TPP_SHCHC_synthase"/>
    <property type="match status" value="1"/>
</dbReference>
<dbReference type="Pfam" id="PF16582">
    <property type="entry name" value="TPP_enzyme_M_2"/>
    <property type="match status" value="1"/>
</dbReference>
<comment type="cofactor">
    <cofactor evidence="6">
        <name>thiamine diphosphate</name>
        <dbReference type="ChEBI" id="CHEBI:58937"/>
    </cofactor>
    <text evidence="6">Binds 1 thiamine pyrophosphate per subunit.</text>
</comment>
<keyword evidence="1 6" id="KW-0808">Transferase</keyword>
<dbReference type="InterPro" id="IPR011766">
    <property type="entry name" value="TPP_enzyme_TPP-bd"/>
</dbReference>
<evidence type="ECO:0000256" key="5">
    <source>
        <dbReference type="ARBA" id="ARBA00023211"/>
    </source>
</evidence>